<dbReference type="Proteomes" id="UP000237271">
    <property type="component" value="Unassembled WGS sequence"/>
</dbReference>
<comment type="caution">
    <text evidence="4">The sequence shown here is derived from an EMBL/GenBank/DDBJ whole genome shotgun (WGS) entry which is preliminary data.</text>
</comment>
<sequence length="427" mass="47488">MPSKPAHSPDHMKTFVNAAMERFLRATGSAPALERTDAGGTRDGDMESVESPRCKQEEYDPDDLSIDMPRQAVVASAGMSSGSPASAATGAPRIRVSAISELKEFLGKDNDEDRARSCLGKAKSAFREMPSLRRSAHRSGEELVPTTKPIHTKQLEKKLLGSFQTKYCVRGVSVARQYYHTRKRSVESPLEYLHRLNVAGMRAKLQIKDGPGAMRREHVEHFIEKLDDRELADQLACCILEETLSARQRAKARQGRAHTGSNKFRQKVGPAPQSAPSKTARAVRIVHTAEGSSESESESSGSEPEDEYRQVYLVASTDREQRGDLRSPHQGDNRPTERPSTSMTQSRCTHCGSSKHDDLGCWKRLTCQKCGRKGHPSDHCLFVCRACGEIHDAGKCPMKEFYNLIRKWYVPTKHAGMLPVDAEKMLN</sequence>
<proteinExistence type="predicted"/>
<feature type="compositionally biased region" description="Basic and acidic residues" evidence="2">
    <location>
        <begin position="34"/>
        <end position="58"/>
    </location>
</feature>
<feature type="compositionally biased region" description="Basic and acidic residues" evidence="2">
    <location>
        <begin position="317"/>
        <end position="337"/>
    </location>
</feature>
<dbReference type="AlphaFoldDB" id="A0A2P4YU60"/>
<gene>
    <name evidence="4" type="ORF">PHPALM_712</name>
</gene>
<dbReference type="GO" id="GO:0008270">
    <property type="term" value="F:zinc ion binding"/>
    <property type="evidence" value="ECO:0007669"/>
    <property type="project" value="UniProtKB-KW"/>
</dbReference>
<evidence type="ECO:0000313" key="4">
    <source>
        <dbReference type="EMBL" id="POM81328.1"/>
    </source>
</evidence>
<dbReference type="OrthoDB" id="142641at2759"/>
<evidence type="ECO:0000313" key="5">
    <source>
        <dbReference type="Proteomes" id="UP000237271"/>
    </source>
</evidence>
<dbReference type="EMBL" id="NCKW01000105">
    <property type="protein sequence ID" value="POM81328.1"/>
    <property type="molecule type" value="Genomic_DNA"/>
</dbReference>
<feature type="region of interest" description="Disordered" evidence="2">
    <location>
        <begin position="288"/>
        <end position="307"/>
    </location>
</feature>
<feature type="region of interest" description="Disordered" evidence="2">
    <location>
        <begin position="250"/>
        <end position="282"/>
    </location>
</feature>
<reference evidence="4 5" key="1">
    <citation type="journal article" date="2017" name="Genome Biol. Evol.">
        <title>Phytophthora megakarya and P. palmivora, closely related causal agents of cacao black pod rot, underwent increases in genome sizes and gene numbers by different mechanisms.</title>
        <authorList>
            <person name="Ali S.S."/>
            <person name="Shao J."/>
            <person name="Lary D.J."/>
            <person name="Kronmiller B."/>
            <person name="Shen D."/>
            <person name="Strem M.D."/>
            <person name="Amoako-Attah I."/>
            <person name="Akrofi A.Y."/>
            <person name="Begoude B.A."/>
            <person name="Ten Hoopen G.M."/>
            <person name="Coulibaly K."/>
            <person name="Kebe B.I."/>
            <person name="Melnick R.L."/>
            <person name="Guiltinan M.J."/>
            <person name="Tyler B.M."/>
            <person name="Meinhardt L.W."/>
            <person name="Bailey B.A."/>
        </authorList>
    </citation>
    <scope>NUCLEOTIDE SEQUENCE [LARGE SCALE GENOMIC DNA]</scope>
    <source>
        <strain evidence="5">sbr112.9</strain>
    </source>
</reference>
<organism evidence="4 5">
    <name type="scientific">Phytophthora palmivora</name>
    <dbReference type="NCBI Taxonomy" id="4796"/>
    <lineage>
        <taxon>Eukaryota</taxon>
        <taxon>Sar</taxon>
        <taxon>Stramenopiles</taxon>
        <taxon>Oomycota</taxon>
        <taxon>Peronosporomycetes</taxon>
        <taxon>Peronosporales</taxon>
        <taxon>Peronosporaceae</taxon>
        <taxon>Phytophthora</taxon>
    </lineage>
</organism>
<feature type="compositionally biased region" description="Polar residues" evidence="2">
    <location>
        <begin position="338"/>
        <end position="352"/>
    </location>
</feature>
<feature type="region of interest" description="Disordered" evidence="2">
    <location>
        <begin position="26"/>
        <end position="64"/>
    </location>
</feature>
<dbReference type="GO" id="GO:0003676">
    <property type="term" value="F:nucleic acid binding"/>
    <property type="evidence" value="ECO:0007669"/>
    <property type="project" value="InterPro"/>
</dbReference>
<evidence type="ECO:0000259" key="3">
    <source>
        <dbReference type="PROSITE" id="PS50158"/>
    </source>
</evidence>
<evidence type="ECO:0000256" key="1">
    <source>
        <dbReference type="PROSITE-ProRule" id="PRU00047"/>
    </source>
</evidence>
<dbReference type="InterPro" id="IPR001878">
    <property type="entry name" value="Znf_CCHC"/>
</dbReference>
<dbReference type="PROSITE" id="PS50158">
    <property type="entry name" value="ZF_CCHC"/>
    <property type="match status" value="1"/>
</dbReference>
<feature type="region of interest" description="Disordered" evidence="2">
    <location>
        <begin position="316"/>
        <end position="356"/>
    </location>
</feature>
<keyword evidence="1" id="KW-0862">Zinc</keyword>
<keyword evidence="5" id="KW-1185">Reference proteome</keyword>
<keyword evidence="1" id="KW-0479">Metal-binding</keyword>
<keyword evidence="1" id="KW-0863">Zinc-finger</keyword>
<feature type="domain" description="CCHC-type" evidence="3">
    <location>
        <begin position="367"/>
        <end position="380"/>
    </location>
</feature>
<name>A0A2P4YU60_9STRA</name>
<feature type="compositionally biased region" description="Low complexity" evidence="2">
    <location>
        <begin position="290"/>
        <end position="302"/>
    </location>
</feature>
<accession>A0A2P4YU60</accession>
<evidence type="ECO:0000256" key="2">
    <source>
        <dbReference type="SAM" id="MobiDB-lite"/>
    </source>
</evidence>
<protein>
    <recommendedName>
        <fullName evidence="3">CCHC-type domain-containing protein</fullName>
    </recommendedName>
</protein>